<feature type="region of interest" description="Disordered" evidence="1">
    <location>
        <begin position="57"/>
        <end position="85"/>
    </location>
</feature>
<reference evidence="3" key="1">
    <citation type="submission" date="2023-08" db="EMBL/GenBank/DDBJ databases">
        <authorList>
            <person name="Audoor S."/>
            <person name="Bilcke G."/>
        </authorList>
    </citation>
    <scope>NUCLEOTIDE SEQUENCE</scope>
</reference>
<dbReference type="PANTHER" id="PTHR43642">
    <property type="entry name" value="HYBRID SIGNAL TRANSDUCTION HISTIDINE KINASE G"/>
    <property type="match status" value="1"/>
</dbReference>
<comment type="caution">
    <text evidence="3">The sequence shown here is derived from an EMBL/GenBank/DDBJ whole genome shotgun (WGS) entry which is preliminary data.</text>
</comment>
<feature type="compositionally biased region" description="Acidic residues" evidence="1">
    <location>
        <begin position="1"/>
        <end position="11"/>
    </location>
</feature>
<feature type="region of interest" description="Disordered" evidence="1">
    <location>
        <begin position="1"/>
        <end position="44"/>
    </location>
</feature>
<sequence>MRMEESEDDKEEHEYLIDSDSVIHSADESSKKSTPWSNRSMTNSEITTATTVTVSVSAGTPVSRRSISHSIRKSKSDTGRGFKTASNVPPLDFGAAGLVGRDDEIDALKSSHDRLVKGGKKELILVGGHNEPYSGVAEAFGIICRTIKEAGPEAIADLQHDLRKELGDKPGMLVQLIPELHEIMEVETADETSVGSIDRADETEGGVDRLRFAFRVLTRVFSSLFSPLVLFLDDLQWADVSSLQVLEYLILDKENENPLMVIGSYRSEEVDENSTLHNKMLGFREKTDKFQFRMTELTIESFSSNDIEKVVTAVLPSFRADHIIGLASLCHQRTLGNPFFTIEFLRMLHFEGMLAFDHKTKTWSWNLSDIEKKTMSTANVVVMLEQQMRKLPKQMQALLQCAAYLGSSFSEATIDLVWSVYGRRLVEERIELTSSLLPLIVADSIFEKGEKQQYRWTHDKLQEAALSLSDMRRSTFQLDIGKTLYYGLTQDQVEEDLFTIVDLINNGNTLKLPEFASVNLRAAEKAREIAAFQACRDYIAEGISLLQEKDWIQNKSTALSLYTIGAEAELVLGNVDTAKRYWETVLSRSDLSTLEMLPLQIVKAKALGDVELKSREALEYCLRLLNSHGYRLAMVRKLAYPQAVASFIRTMKKAKAKPNSFYESMVASHDKKQKYMGYLLSKAAYNAYAAGDIAMYLLSTTRLVELTMETGANEFSATAFTFLGVLSIIVLKDYEAMERFQNIAYGMLGKFRGMHNAETVFVGSQMGLFWVKPLEIGPGMAEKAILAGRREGDLVYTLWSIMQDVVYVPYSTGRPIESILQGCSHILAEFEESKAGAQMLSHKIHHQMLVNLIDPSCENPNVHIGKIYTNTEDHKGNLLHLGETIVVEGELAFWHEEYEVSANRALKVGETHAKTSPAIYLNQIESFHRAVALYAAAIKTKKGKYKRAANKIRKRMATLAKYENTTIQYYFMFLTAEHLTLQKKPKQARLKYEQALEAVGKLGHLHHLGLFNEHYSDFLRRELSLQKESRYRLEQAIGYYGEWGAVHKVKALESKL</sequence>
<dbReference type="InterPro" id="IPR041664">
    <property type="entry name" value="AAA_16"/>
</dbReference>
<feature type="domain" description="Orc1-like AAA ATPase" evidence="2">
    <location>
        <begin position="98"/>
        <end position="262"/>
    </location>
</feature>
<feature type="compositionally biased region" description="Polar residues" evidence="1">
    <location>
        <begin position="32"/>
        <end position="41"/>
    </location>
</feature>
<proteinExistence type="predicted"/>
<dbReference type="InterPro" id="IPR053159">
    <property type="entry name" value="Hybrid_Histidine_Kinase"/>
</dbReference>
<name>A0AAD2FYY6_9STRA</name>
<keyword evidence="4" id="KW-1185">Reference proteome</keyword>
<evidence type="ECO:0000313" key="4">
    <source>
        <dbReference type="Proteomes" id="UP001295423"/>
    </source>
</evidence>
<gene>
    <name evidence="3" type="ORF">CYCCA115_LOCUS16790</name>
</gene>
<dbReference type="Pfam" id="PF13191">
    <property type="entry name" value="AAA_16"/>
    <property type="match status" value="1"/>
</dbReference>
<dbReference type="AlphaFoldDB" id="A0AAD2FYY6"/>
<dbReference type="PANTHER" id="PTHR43642:SF1">
    <property type="entry name" value="HYBRID SIGNAL TRANSDUCTION HISTIDINE KINASE G"/>
    <property type="match status" value="1"/>
</dbReference>
<evidence type="ECO:0000313" key="3">
    <source>
        <dbReference type="EMBL" id="CAJ1957596.1"/>
    </source>
</evidence>
<evidence type="ECO:0000259" key="2">
    <source>
        <dbReference type="Pfam" id="PF13191"/>
    </source>
</evidence>
<evidence type="ECO:0000256" key="1">
    <source>
        <dbReference type="SAM" id="MobiDB-lite"/>
    </source>
</evidence>
<organism evidence="3 4">
    <name type="scientific">Cylindrotheca closterium</name>
    <dbReference type="NCBI Taxonomy" id="2856"/>
    <lineage>
        <taxon>Eukaryota</taxon>
        <taxon>Sar</taxon>
        <taxon>Stramenopiles</taxon>
        <taxon>Ochrophyta</taxon>
        <taxon>Bacillariophyta</taxon>
        <taxon>Bacillariophyceae</taxon>
        <taxon>Bacillariophycidae</taxon>
        <taxon>Bacillariales</taxon>
        <taxon>Bacillariaceae</taxon>
        <taxon>Cylindrotheca</taxon>
    </lineage>
</organism>
<dbReference type="Proteomes" id="UP001295423">
    <property type="component" value="Unassembled WGS sequence"/>
</dbReference>
<dbReference type="EMBL" id="CAKOGP040001947">
    <property type="protein sequence ID" value="CAJ1957596.1"/>
    <property type="molecule type" value="Genomic_DNA"/>
</dbReference>
<protein>
    <recommendedName>
        <fullName evidence="2">Orc1-like AAA ATPase domain-containing protein</fullName>
    </recommendedName>
</protein>
<accession>A0AAD2FYY6</accession>